<dbReference type="GO" id="GO:0004065">
    <property type="term" value="F:arylsulfatase activity"/>
    <property type="evidence" value="ECO:0007669"/>
    <property type="project" value="TreeGrafter"/>
</dbReference>
<proteinExistence type="inferred from homology"/>
<evidence type="ECO:0000256" key="1">
    <source>
        <dbReference type="ARBA" id="ARBA00008779"/>
    </source>
</evidence>
<evidence type="ECO:0000313" key="3">
    <source>
        <dbReference type="EMBL" id="RHA64675.1"/>
    </source>
</evidence>
<gene>
    <name evidence="3" type="ORF">DW927_17275</name>
</gene>
<dbReference type="Proteomes" id="UP000284465">
    <property type="component" value="Unassembled WGS sequence"/>
</dbReference>
<dbReference type="EMBL" id="QSFP01000029">
    <property type="protein sequence ID" value="RHA64675.1"/>
    <property type="molecule type" value="Genomic_DNA"/>
</dbReference>
<dbReference type="AlphaFoldDB" id="A0A3R6EI04"/>
<evidence type="ECO:0000259" key="2">
    <source>
        <dbReference type="Pfam" id="PF00884"/>
    </source>
</evidence>
<sequence>MVTRCVMKNDKKEKIWDLFDQKENANDIQTMILEYENEFSDDMDIFLMKMCLFIYENKIQAAIEIGKQALRKNPYLLEIHLKLAEAYKDQSKYIEAYKHYCISKLLASFAGEEKICRDCELLAKGSLEQLEELITYLPDEQKIYLSQKMIPAFLGYEKNQFGYNERRFRTFEHIGGDYYYESEEVKKYVGMYHRPRHVINELDAVHWKIEFQEVVEANYLKLPDTEKKWIVPVAVEKNTTHWFETDNGKMPVIQRDIKSFYYYRVGGGREIISSDICYWGNPIPIKSDKNKKRLVLSIFVDGLAQVLLTADKFAYLMPNTAKFFKNGMVCKQAYSSGEWTYPSIAGVMSGLATTQHMMFHNEIDWKLPNSVKTLMEYFHESGYYTSAFSGDWRIIPSYGYARGCDRFIYQLQHTGFSVEKMIGGVINEIDALKEINQFVWVSLGDLHDVADEMELPTSVQTHLKIEDRVCEKGSETSVKQKYDMAKKIQYEQMLQYMDRYLGMLFSYLENTYEENELIVALFSDHGQGFLIPEDGQFLGPERTNIAFMFRNGQLKGETEEVMSSLDYTAILCKMAGIAYCEQGVEGRTPRIFGGSGRRWALTESLHPKDYYRAALVSENYRFYFCNPIPVGYDGRFEIGDYSICLTDKEGRNVYAEDVEKECLDIIMRQIANLCIY</sequence>
<reference evidence="3 4" key="1">
    <citation type="submission" date="2018-08" db="EMBL/GenBank/DDBJ databases">
        <title>A genome reference for cultivated species of the human gut microbiota.</title>
        <authorList>
            <person name="Zou Y."/>
            <person name="Xue W."/>
            <person name="Luo G."/>
        </authorList>
    </citation>
    <scope>NUCLEOTIDE SEQUENCE [LARGE SCALE GENOMIC DNA]</scope>
    <source>
        <strain evidence="3 4">AM43-11</strain>
    </source>
</reference>
<dbReference type="InterPro" id="IPR017850">
    <property type="entry name" value="Alkaline_phosphatase_core_sf"/>
</dbReference>
<dbReference type="SUPFAM" id="SSF48452">
    <property type="entry name" value="TPR-like"/>
    <property type="match status" value="1"/>
</dbReference>
<comment type="similarity">
    <text evidence="1">Belongs to the sulfatase family.</text>
</comment>
<dbReference type="InterPro" id="IPR011990">
    <property type="entry name" value="TPR-like_helical_dom_sf"/>
</dbReference>
<dbReference type="InterPro" id="IPR000917">
    <property type="entry name" value="Sulfatase_N"/>
</dbReference>
<dbReference type="Pfam" id="PF00884">
    <property type="entry name" value="Sulfatase"/>
    <property type="match status" value="1"/>
</dbReference>
<comment type="caution">
    <text evidence="3">The sequence shown here is derived from an EMBL/GenBank/DDBJ whole genome shotgun (WGS) entry which is preliminary data.</text>
</comment>
<name>A0A3R6EI04_9FIRM</name>
<dbReference type="PANTHER" id="PTHR42693">
    <property type="entry name" value="ARYLSULFATASE FAMILY MEMBER"/>
    <property type="match status" value="1"/>
</dbReference>
<dbReference type="PANTHER" id="PTHR42693:SF33">
    <property type="entry name" value="ARYLSULFATASE"/>
    <property type="match status" value="1"/>
</dbReference>
<dbReference type="SUPFAM" id="SSF53649">
    <property type="entry name" value="Alkaline phosphatase-like"/>
    <property type="match status" value="1"/>
</dbReference>
<dbReference type="Gene3D" id="3.40.720.10">
    <property type="entry name" value="Alkaline Phosphatase, subunit A"/>
    <property type="match status" value="1"/>
</dbReference>
<organism evidence="3 4">
    <name type="scientific">Roseburia intestinalis</name>
    <dbReference type="NCBI Taxonomy" id="166486"/>
    <lineage>
        <taxon>Bacteria</taxon>
        <taxon>Bacillati</taxon>
        <taxon>Bacillota</taxon>
        <taxon>Clostridia</taxon>
        <taxon>Lachnospirales</taxon>
        <taxon>Lachnospiraceae</taxon>
        <taxon>Roseburia</taxon>
    </lineage>
</organism>
<evidence type="ECO:0000313" key="4">
    <source>
        <dbReference type="Proteomes" id="UP000284465"/>
    </source>
</evidence>
<dbReference type="InterPro" id="IPR050738">
    <property type="entry name" value="Sulfatase"/>
</dbReference>
<feature type="domain" description="Sulfatase N-terminal" evidence="2">
    <location>
        <begin position="295"/>
        <end position="577"/>
    </location>
</feature>
<accession>A0A3R6EI04</accession>
<protein>
    <recommendedName>
        <fullName evidence="2">Sulfatase N-terminal domain-containing protein</fullName>
    </recommendedName>
</protein>